<evidence type="ECO:0000313" key="3">
    <source>
        <dbReference type="Proteomes" id="UP000293613"/>
    </source>
</evidence>
<dbReference type="Proteomes" id="UP000293613">
    <property type="component" value="Unassembled WGS sequence"/>
</dbReference>
<feature type="compositionally biased region" description="Basic and acidic residues" evidence="1">
    <location>
        <begin position="270"/>
        <end position="299"/>
    </location>
</feature>
<dbReference type="AlphaFoldDB" id="A0A8B3RK73"/>
<evidence type="ECO:0000256" key="1">
    <source>
        <dbReference type="SAM" id="MobiDB-lite"/>
    </source>
</evidence>
<name>A0A8B3RK73_BIFAN</name>
<organism evidence="2 3">
    <name type="scientific">Bifidobacterium animalis subsp. lactis</name>
    <name type="common">Bifidobacterium lactis</name>
    <dbReference type="NCBI Taxonomy" id="302911"/>
    <lineage>
        <taxon>Bacteria</taxon>
        <taxon>Bacillati</taxon>
        <taxon>Actinomycetota</taxon>
        <taxon>Actinomycetes</taxon>
        <taxon>Bifidobacteriales</taxon>
        <taxon>Bifidobacteriaceae</taxon>
        <taxon>Bifidobacterium</taxon>
    </lineage>
</organism>
<sequence>MVELIAPGWRHYLIDTMTGQIEQEIDIPSFAWSHSVADSAFSTTKQHTWGDDSIDSIELPWNQIRGRTANDRAKMLAPYKRGIVSFWRSGLEAADSPGLPILGGALGVRTSTRRDVSMPYVSMLGLLESRYLVHADKFGRGPKHTSKSWYEFNNLSYRALACAVIQECTAGKPGGTLPIDLPYLGEHGTHRLPDLNEDEEMEQEESKAKTEADKAAEKARHDAEVARQKKWDTDEKARETREKATVKAIADKKRRQEEEKKRVAAQNQRKAAERARRDAEKRRHEAETKRIESAEKAREDAIKTSTRVRYFDYNVATHSCADILRSIAGQTGGPDMQFRPYLTEDGQHVRWRFLAGSDGDIHLHQDRQIGFASYQDVPGTIENLSVDRAAPVMRVYGVGAGSGTGAICHLAEDLRLTRTRDPWPLVERVMSDSALESYPALQSSTIAMLQANSIPLMQIKGEIDAYQTVEGVPIHPLGSFWPGETCILHIRDFPDLPDGDYAARLMQMSGNQTGRVQLIFDVMADPINY</sequence>
<protein>
    <submittedName>
        <fullName evidence="2">Uncharacterized protein</fullName>
    </submittedName>
</protein>
<reference evidence="2 3" key="1">
    <citation type="journal article" date="2019" name="Appl. Environ. Microbiol.">
        <title>Dissecting the evolutionary development of the Bifidobacterium animalis species through comparative genomics analyses.</title>
        <authorList>
            <person name="Lugli G.A."/>
            <person name="Mancino W."/>
            <person name="Milani C."/>
            <person name="Duranti S."/>
            <person name="Mancabelli L."/>
            <person name="Napoli S."/>
            <person name="Mangifesta M."/>
            <person name="Viappiani A."/>
            <person name="Anzalone R."/>
            <person name="Longhi G."/>
            <person name="van Sinderen D."/>
            <person name="Ventura M."/>
            <person name="Turroni F."/>
        </authorList>
    </citation>
    <scope>NUCLEOTIDE SEQUENCE [LARGE SCALE GENOMIC DNA]</scope>
    <source>
        <strain evidence="2 3">2011B</strain>
    </source>
</reference>
<feature type="compositionally biased region" description="Basic and acidic residues" evidence="1">
    <location>
        <begin position="204"/>
        <end position="262"/>
    </location>
</feature>
<evidence type="ECO:0000313" key="2">
    <source>
        <dbReference type="EMBL" id="RYM96130.1"/>
    </source>
</evidence>
<dbReference type="RefSeq" id="WP_130077211.1">
    <property type="nucleotide sequence ID" value="NZ_RSCO01000013.1"/>
</dbReference>
<accession>A0A8B3RK73</accession>
<proteinExistence type="predicted"/>
<feature type="region of interest" description="Disordered" evidence="1">
    <location>
        <begin position="188"/>
        <end position="299"/>
    </location>
</feature>
<dbReference type="EMBL" id="RSCO01000013">
    <property type="protein sequence ID" value="RYM96130.1"/>
    <property type="molecule type" value="Genomic_DNA"/>
</dbReference>
<gene>
    <name evidence="2" type="ORF">PG2011B_0327</name>
</gene>
<comment type="caution">
    <text evidence="2">The sequence shown here is derived from an EMBL/GenBank/DDBJ whole genome shotgun (WGS) entry which is preliminary data.</text>
</comment>